<dbReference type="AlphaFoldDB" id="A0A9E2NUV2"/>
<proteinExistence type="inferred from homology"/>
<gene>
    <name evidence="2" type="ORF">H9843_02510</name>
</gene>
<evidence type="ECO:0000256" key="1">
    <source>
        <dbReference type="ARBA" id="ARBA00010759"/>
    </source>
</evidence>
<dbReference type="InterPro" id="IPR023635">
    <property type="entry name" value="Peptide_deformylase"/>
</dbReference>
<dbReference type="Pfam" id="PF01327">
    <property type="entry name" value="Pep_deformylase"/>
    <property type="match status" value="1"/>
</dbReference>
<dbReference type="CDD" id="cd00487">
    <property type="entry name" value="Pep_deformylase"/>
    <property type="match status" value="1"/>
</dbReference>
<dbReference type="PANTHER" id="PTHR10458:SF22">
    <property type="entry name" value="PEPTIDE DEFORMYLASE"/>
    <property type="match status" value="1"/>
</dbReference>
<accession>A0A9E2NUV2</accession>
<comment type="similarity">
    <text evidence="1">Belongs to the polypeptide deformylase family.</text>
</comment>
<dbReference type="NCBIfam" id="NF006670">
    <property type="entry name" value="PRK09218.1"/>
    <property type="match status" value="1"/>
</dbReference>
<dbReference type="PRINTS" id="PR01576">
    <property type="entry name" value="PDEFORMYLASE"/>
</dbReference>
<dbReference type="PANTHER" id="PTHR10458">
    <property type="entry name" value="PEPTIDE DEFORMYLASE"/>
    <property type="match status" value="1"/>
</dbReference>
<dbReference type="Proteomes" id="UP000824180">
    <property type="component" value="Unassembled WGS sequence"/>
</dbReference>
<organism evidence="2 3">
    <name type="scientific">Candidatus Limosilactobacillus merdavium</name>
    <dbReference type="NCBI Taxonomy" id="2838651"/>
    <lineage>
        <taxon>Bacteria</taxon>
        <taxon>Bacillati</taxon>
        <taxon>Bacillota</taxon>
        <taxon>Bacilli</taxon>
        <taxon>Lactobacillales</taxon>
        <taxon>Lactobacillaceae</taxon>
        <taxon>Limosilactobacillus</taxon>
    </lineage>
</organism>
<reference evidence="2" key="2">
    <citation type="submission" date="2021-04" db="EMBL/GenBank/DDBJ databases">
        <authorList>
            <person name="Gilroy R."/>
        </authorList>
    </citation>
    <scope>NUCLEOTIDE SEQUENCE</scope>
    <source>
        <strain evidence="2">876</strain>
    </source>
</reference>
<dbReference type="EMBL" id="JAHLFK010000022">
    <property type="protein sequence ID" value="MBU3829757.1"/>
    <property type="molecule type" value="Genomic_DNA"/>
</dbReference>
<dbReference type="EC" id="3.5.1.88" evidence="2"/>
<dbReference type="GO" id="GO:0042586">
    <property type="term" value="F:peptide deformylase activity"/>
    <property type="evidence" value="ECO:0007669"/>
    <property type="project" value="UniProtKB-EC"/>
</dbReference>
<name>A0A9E2NUV2_9LACO</name>
<reference evidence="2" key="1">
    <citation type="journal article" date="2021" name="PeerJ">
        <title>Extensive microbial diversity within the chicken gut microbiome revealed by metagenomics and culture.</title>
        <authorList>
            <person name="Gilroy R."/>
            <person name="Ravi A."/>
            <person name="Getino M."/>
            <person name="Pursley I."/>
            <person name="Horton D.L."/>
            <person name="Alikhan N.F."/>
            <person name="Baker D."/>
            <person name="Gharbi K."/>
            <person name="Hall N."/>
            <person name="Watson M."/>
            <person name="Adriaenssens E.M."/>
            <person name="Foster-Nyarko E."/>
            <person name="Jarju S."/>
            <person name="Secka A."/>
            <person name="Antonio M."/>
            <person name="Oren A."/>
            <person name="Chaudhuri R.R."/>
            <person name="La Ragione R."/>
            <person name="Hildebrand F."/>
            <person name="Pallen M.J."/>
        </authorList>
    </citation>
    <scope>NUCLEOTIDE SEQUENCE</scope>
    <source>
        <strain evidence="2">876</strain>
    </source>
</reference>
<sequence>MIKPINHDQLLLQQKAIPATKQDLNIGVDLQDTLRAHQTECIGMAANMIGINKAVIIASLGPFDMVMYNPVITQKEGAYQTEEGCLSLTGKRSTTRYKKITVKFRNQNWQLQSLQLSDLAAEIVQHELDHLEGILI</sequence>
<dbReference type="Gene3D" id="3.90.45.10">
    <property type="entry name" value="Peptide deformylase"/>
    <property type="match status" value="1"/>
</dbReference>
<dbReference type="PIRSF" id="PIRSF004749">
    <property type="entry name" value="Pep_def"/>
    <property type="match status" value="1"/>
</dbReference>
<evidence type="ECO:0000313" key="3">
    <source>
        <dbReference type="Proteomes" id="UP000824180"/>
    </source>
</evidence>
<keyword evidence="2" id="KW-0378">Hydrolase</keyword>
<evidence type="ECO:0000313" key="2">
    <source>
        <dbReference type="EMBL" id="MBU3829757.1"/>
    </source>
</evidence>
<comment type="caution">
    <text evidence="2">The sequence shown here is derived from an EMBL/GenBank/DDBJ whole genome shotgun (WGS) entry which is preliminary data.</text>
</comment>
<dbReference type="SUPFAM" id="SSF56420">
    <property type="entry name" value="Peptide deformylase"/>
    <property type="match status" value="1"/>
</dbReference>
<protein>
    <submittedName>
        <fullName evidence="2">Peptide deformylase</fullName>
        <ecNumber evidence="2">3.5.1.88</ecNumber>
    </submittedName>
</protein>
<dbReference type="InterPro" id="IPR036821">
    <property type="entry name" value="Peptide_deformylase_sf"/>
</dbReference>